<keyword evidence="1" id="KW-0472">Membrane</keyword>
<keyword evidence="1" id="KW-1133">Transmembrane helix</keyword>
<dbReference type="PANTHER" id="PTHR35043:SF7">
    <property type="entry name" value="TRANSCRIPTION FACTOR DOMAIN-CONTAINING PROTEIN"/>
    <property type="match status" value="1"/>
</dbReference>
<dbReference type="EMBL" id="MU151565">
    <property type="protein sequence ID" value="KAF9442807.1"/>
    <property type="molecule type" value="Genomic_DNA"/>
</dbReference>
<evidence type="ECO:0000256" key="1">
    <source>
        <dbReference type="SAM" id="Phobius"/>
    </source>
</evidence>
<proteinExistence type="predicted"/>
<keyword evidence="3" id="KW-1185">Reference proteome</keyword>
<feature type="transmembrane region" description="Helical" evidence="1">
    <location>
        <begin position="12"/>
        <end position="30"/>
    </location>
</feature>
<evidence type="ECO:0000313" key="2">
    <source>
        <dbReference type="EMBL" id="KAF9442807.1"/>
    </source>
</evidence>
<comment type="caution">
    <text evidence="2">The sequence shown here is derived from an EMBL/GenBank/DDBJ whole genome shotgun (WGS) entry which is preliminary data.</text>
</comment>
<accession>A0A9P6BX94</accession>
<name>A0A9P6BX94_9AGAR</name>
<protein>
    <submittedName>
        <fullName evidence="2">Uncharacterized protein</fullName>
    </submittedName>
</protein>
<feature type="transmembrane region" description="Helical" evidence="1">
    <location>
        <begin position="42"/>
        <end position="64"/>
    </location>
</feature>
<organism evidence="2 3">
    <name type="scientific">Macrolepiota fuliginosa MF-IS2</name>
    <dbReference type="NCBI Taxonomy" id="1400762"/>
    <lineage>
        <taxon>Eukaryota</taxon>
        <taxon>Fungi</taxon>
        <taxon>Dikarya</taxon>
        <taxon>Basidiomycota</taxon>
        <taxon>Agaricomycotina</taxon>
        <taxon>Agaricomycetes</taxon>
        <taxon>Agaricomycetidae</taxon>
        <taxon>Agaricales</taxon>
        <taxon>Agaricineae</taxon>
        <taxon>Agaricaceae</taxon>
        <taxon>Macrolepiota</taxon>
    </lineage>
</organism>
<dbReference type="Proteomes" id="UP000807342">
    <property type="component" value="Unassembled WGS sequence"/>
</dbReference>
<dbReference type="AlphaFoldDB" id="A0A9P6BX94"/>
<evidence type="ECO:0000313" key="3">
    <source>
        <dbReference type="Proteomes" id="UP000807342"/>
    </source>
</evidence>
<gene>
    <name evidence="2" type="ORF">P691DRAFT_680779</name>
</gene>
<keyword evidence="1" id="KW-0812">Transmembrane</keyword>
<sequence>MSLLDISSRLRIWYTLFLLASVFGSVHALGWSAHFSSTVERMLWRISTLTICGVPPTIALWVAYRRSSSPQLRTNTASGFLAAWPARIGMPMYILGRITLITLAFTSLRGLPQETFQSVPWTSVIPHL</sequence>
<dbReference type="OrthoDB" id="9451547at2759"/>
<reference evidence="2" key="1">
    <citation type="submission" date="2020-11" db="EMBL/GenBank/DDBJ databases">
        <authorList>
            <consortium name="DOE Joint Genome Institute"/>
            <person name="Ahrendt S."/>
            <person name="Riley R."/>
            <person name="Andreopoulos W."/>
            <person name="Labutti K."/>
            <person name="Pangilinan J."/>
            <person name="Ruiz-Duenas F.J."/>
            <person name="Barrasa J.M."/>
            <person name="Sanchez-Garcia M."/>
            <person name="Camarero S."/>
            <person name="Miyauchi S."/>
            <person name="Serrano A."/>
            <person name="Linde D."/>
            <person name="Babiker R."/>
            <person name="Drula E."/>
            <person name="Ayuso-Fernandez I."/>
            <person name="Pacheco R."/>
            <person name="Padilla G."/>
            <person name="Ferreira P."/>
            <person name="Barriuso J."/>
            <person name="Kellner H."/>
            <person name="Castanera R."/>
            <person name="Alfaro M."/>
            <person name="Ramirez L."/>
            <person name="Pisabarro A.G."/>
            <person name="Kuo A."/>
            <person name="Tritt A."/>
            <person name="Lipzen A."/>
            <person name="He G."/>
            <person name="Yan M."/>
            <person name="Ng V."/>
            <person name="Cullen D."/>
            <person name="Martin F."/>
            <person name="Rosso M.-N."/>
            <person name="Henrissat B."/>
            <person name="Hibbett D."/>
            <person name="Martinez A.T."/>
            <person name="Grigoriev I.V."/>
        </authorList>
    </citation>
    <scope>NUCLEOTIDE SEQUENCE</scope>
    <source>
        <strain evidence="2">MF-IS2</strain>
    </source>
</reference>
<dbReference type="PANTHER" id="PTHR35043">
    <property type="entry name" value="TRANSCRIPTION FACTOR DOMAIN-CONTAINING PROTEIN"/>
    <property type="match status" value="1"/>
</dbReference>